<dbReference type="Pfam" id="PF00400">
    <property type="entry name" value="WD40"/>
    <property type="match status" value="3"/>
</dbReference>
<dbReference type="InterPro" id="IPR036322">
    <property type="entry name" value="WD40_repeat_dom_sf"/>
</dbReference>
<dbReference type="PROSITE" id="PS50082">
    <property type="entry name" value="WD_REPEATS_2"/>
    <property type="match status" value="3"/>
</dbReference>
<dbReference type="InterPro" id="IPR015943">
    <property type="entry name" value="WD40/YVTN_repeat-like_dom_sf"/>
</dbReference>
<evidence type="ECO:0000313" key="4">
    <source>
        <dbReference type="EMBL" id="EAR93543.3"/>
    </source>
</evidence>
<dbReference type="RefSeq" id="XP_001013788.3">
    <property type="nucleotide sequence ID" value="XM_001013788.3"/>
</dbReference>
<keyword evidence="1 3" id="KW-0853">WD repeat</keyword>
<dbReference type="eggNOG" id="KOG0274">
    <property type="taxonomic scope" value="Eukaryota"/>
</dbReference>
<evidence type="ECO:0000256" key="1">
    <source>
        <dbReference type="ARBA" id="ARBA00022574"/>
    </source>
</evidence>
<feature type="repeat" description="WD" evidence="3">
    <location>
        <begin position="52"/>
        <end position="93"/>
    </location>
</feature>
<dbReference type="GeneID" id="7846822"/>
<protein>
    <submittedName>
        <fullName evidence="4">WD40 domain protein</fullName>
    </submittedName>
</protein>
<dbReference type="InterPro" id="IPR001680">
    <property type="entry name" value="WD40_rpt"/>
</dbReference>
<dbReference type="STRING" id="312017.Q23AE9"/>
<dbReference type="PANTHER" id="PTHR47822">
    <property type="entry name" value="CARBOHYDRATE BINDING DOMAIN CONTAINING PROTEIN"/>
    <property type="match status" value="1"/>
</dbReference>
<dbReference type="InterPro" id="IPR019775">
    <property type="entry name" value="WD40_repeat_CS"/>
</dbReference>
<organism evidence="4 5">
    <name type="scientific">Tetrahymena thermophila (strain SB210)</name>
    <dbReference type="NCBI Taxonomy" id="312017"/>
    <lineage>
        <taxon>Eukaryota</taxon>
        <taxon>Sar</taxon>
        <taxon>Alveolata</taxon>
        <taxon>Ciliophora</taxon>
        <taxon>Intramacronucleata</taxon>
        <taxon>Oligohymenophorea</taxon>
        <taxon>Hymenostomatida</taxon>
        <taxon>Tetrahymenina</taxon>
        <taxon>Tetrahymenidae</taxon>
        <taxon>Tetrahymena</taxon>
    </lineage>
</organism>
<proteinExistence type="predicted"/>
<keyword evidence="2" id="KW-0677">Repeat</keyword>
<evidence type="ECO:0000256" key="2">
    <source>
        <dbReference type="ARBA" id="ARBA00022737"/>
    </source>
</evidence>
<feature type="repeat" description="WD" evidence="3">
    <location>
        <begin position="145"/>
        <end position="186"/>
    </location>
</feature>
<dbReference type="Gene3D" id="2.130.10.10">
    <property type="entry name" value="YVTN repeat-like/Quinoprotein amine dehydrogenase"/>
    <property type="match status" value="1"/>
</dbReference>
<feature type="repeat" description="WD" evidence="3">
    <location>
        <begin position="194"/>
        <end position="236"/>
    </location>
</feature>
<evidence type="ECO:0000256" key="3">
    <source>
        <dbReference type="PROSITE-ProRule" id="PRU00221"/>
    </source>
</evidence>
<reference evidence="5" key="1">
    <citation type="journal article" date="2006" name="PLoS Biol.">
        <title>Macronuclear genome sequence of the ciliate Tetrahymena thermophila, a model eukaryote.</title>
        <authorList>
            <person name="Eisen J.A."/>
            <person name="Coyne R.S."/>
            <person name="Wu M."/>
            <person name="Wu D."/>
            <person name="Thiagarajan M."/>
            <person name="Wortman J.R."/>
            <person name="Badger J.H."/>
            <person name="Ren Q."/>
            <person name="Amedeo P."/>
            <person name="Jones K.M."/>
            <person name="Tallon L.J."/>
            <person name="Delcher A.L."/>
            <person name="Salzberg S.L."/>
            <person name="Silva J.C."/>
            <person name="Haas B.J."/>
            <person name="Majoros W.H."/>
            <person name="Farzad M."/>
            <person name="Carlton J.M."/>
            <person name="Smith R.K. Jr."/>
            <person name="Garg J."/>
            <person name="Pearlman R.E."/>
            <person name="Karrer K.M."/>
            <person name="Sun L."/>
            <person name="Manning G."/>
            <person name="Elde N.C."/>
            <person name="Turkewitz A.P."/>
            <person name="Asai D.J."/>
            <person name="Wilkes D.E."/>
            <person name="Wang Y."/>
            <person name="Cai H."/>
            <person name="Collins K."/>
            <person name="Stewart B.A."/>
            <person name="Lee S.R."/>
            <person name="Wilamowska K."/>
            <person name="Weinberg Z."/>
            <person name="Ruzzo W.L."/>
            <person name="Wloga D."/>
            <person name="Gaertig J."/>
            <person name="Frankel J."/>
            <person name="Tsao C.-C."/>
            <person name="Gorovsky M.A."/>
            <person name="Keeling P.J."/>
            <person name="Waller R.F."/>
            <person name="Patron N.J."/>
            <person name="Cherry J.M."/>
            <person name="Stover N.A."/>
            <person name="Krieger C.J."/>
            <person name="del Toro C."/>
            <person name="Ryder H.F."/>
            <person name="Williamson S.C."/>
            <person name="Barbeau R.A."/>
            <person name="Hamilton E.P."/>
            <person name="Orias E."/>
        </authorList>
    </citation>
    <scope>NUCLEOTIDE SEQUENCE [LARGE SCALE GENOMIC DNA]</scope>
    <source>
        <strain evidence="5">SB210</strain>
    </source>
</reference>
<dbReference type="PROSITE" id="PS50294">
    <property type="entry name" value="WD_REPEATS_REGION"/>
    <property type="match status" value="1"/>
</dbReference>
<sequence length="364" mass="41045">MAERKQEKRPSKIYDYEDNRQKKDKGDLYTFGQLEFADYPNSKYKLAIRTFFGNPETEVFCVRFDQDDQFIAAGCSDGSVKIFNISTGKLEHNLSGSSGINATPTTCLRWRPPVHNKTKQVLVSVNSDGSIIHWHAPSGKQLHRLVENNHSIMCLDYNPEGSSFVTAGKDFHIRVYDEDTKSVAIDFPPADWNQPGHSNRVFSCKFLAHDPNLILSGGWDSNVHLWDIREKKSVATIYGPSLSGDSLDYKDGLILTGSYRNDKQMQLWDLKTRKLFKDIEWSNQSSQVYVYASQFSKIDSKTLIAGSSGINEFVVFDTNEYKPVSAVVKLREGIYGVDYGNVTNKVAFGGGEGVTYILTLQQNK</sequence>
<name>Q23AE9_TETTS</name>
<dbReference type="KEGG" id="tet:TTHERM_00426100"/>
<keyword evidence="5" id="KW-1185">Reference proteome</keyword>
<dbReference type="SMART" id="SM00320">
    <property type="entry name" value="WD40"/>
    <property type="match status" value="4"/>
</dbReference>
<dbReference type="InParanoid" id="Q23AE9"/>
<dbReference type="PROSITE" id="PS00678">
    <property type="entry name" value="WD_REPEATS_1"/>
    <property type="match status" value="1"/>
</dbReference>
<dbReference type="SUPFAM" id="SSF50978">
    <property type="entry name" value="WD40 repeat-like"/>
    <property type="match status" value="1"/>
</dbReference>
<dbReference type="EMBL" id="GG662724">
    <property type="protein sequence ID" value="EAR93543.3"/>
    <property type="molecule type" value="Genomic_DNA"/>
</dbReference>
<evidence type="ECO:0000313" key="5">
    <source>
        <dbReference type="Proteomes" id="UP000009168"/>
    </source>
</evidence>
<gene>
    <name evidence="4" type="ORF">TTHERM_00426100</name>
</gene>
<dbReference type="AlphaFoldDB" id="Q23AE9"/>
<dbReference type="HOGENOM" id="CLU_047907_0_0_1"/>
<accession>Q23AE9</accession>
<dbReference type="OrthoDB" id="10251741at2759"/>
<dbReference type="PANTHER" id="PTHR47822:SF2">
    <property type="entry name" value="F-BOX AND WD-40 DOMAIN PROTEIN 7"/>
    <property type="match status" value="1"/>
</dbReference>
<dbReference type="Proteomes" id="UP000009168">
    <property type="component" value="Unassembled WGS sequence"/>
</dbReference>